<keyword evidence="2" id="KW-0489">Methyltransferase</keyword>
<proteinExistence type="predicted"/>
<protein>
    <submittedName>
        <fullName evidence="2">DNA methyltransferase</fullName>
    </submittedName>
</protein>
<dbReference type="GO" id="GO:0032259">
    <property type="term" value="P:methylation"/>
    <property type="evidence" value="ECO:0007669"/>
    <property type="project" value="UniProtKB-KW"/>
</dbReference>
<evidence type="ECO:0000313" key="2">
    <source>
        <dbReference type="EMBL" id="PIV08724.1"/>
    </source>
</evidence>
<name>A0A2M7BTB5_9BACT</name>
<organism evidence="2 3">
    <name type="scientific">Candidatus Roizmanbacteria bacterium CG03_land_8_20_14_0_80_39_12</name>
    <dbReference type="NCBI Taxonomy" id="1974847"/>
    <lineage>
        <taxon>Bacteria</taxon>
        <taxon>Candidatus Roizmaniibacteriota</taxon>
    </lineage>
</organism>
<sequence length="101" mass="11585">MRVTKKNVQEKLELVLDPEMNISIVDLGLVYKITVKKGNGVHILMTLTTMGCPLFGVIEEDIFLKLSELTIERKNIEIEMTFEPPWDMTRMSKRAKAMMGI</sequence>
<dbReference type="Pfam" id="PF01883">
    <property type="entry name" value="FeS_assembly_P"/>
    <property type="match status" value="1"/>
</dbReference>
<evidence type="ECO:0000259" key="1">
    <source>
        <dbReference type="Pfam" id="PF01883"/>
    </source>
</evidence>
<dbReference type="SUPFAM" id="SSF117916">
    <property type="entry name" value="Fe-S cluster assembly (FSCA) domain-like"/>
    <property type="match status" value="1"/>
</dbReference>
<reference evidence="3" key="1">
    <citation type="submission" date="2017-09" db="EMBL/GenBank/DDBJ databases">
        <title>Depth-based differentiation of microbial function through sediment-hosted aquifers and enrichment of novel symbionts in the deep terrestrial subsurface.</title>
        <authorList>
            <person name="Probst A.J."/>
            <person name="Ladd B."/>
            <person name="Jarett J.K."/>
            <person name="Geller-Mcgrath D.E."/>
            <person name="Sieber C.M.K."/>
            <person name="Emerson J.B."/>
            <person name="Anantharaman K."/>
            <person name="Thomas B.C."/>
            <person name="Malmstrom R."/>
            <person name="Stieglmeier M."/>
            <person name="Klingl A."/>
            <person name="Woyke T."/>
            <person name="Ryan C.M."/>
            <person name="Banfield J.F."/>
        </authorList>
    </citation>
    <scope>NUCLEOTIDE SEQUENCE [LARGE SCALE GENOMIC DNA]</scope>
</reference>
<feature type="domain" description="MIP18 family-like" evidence="1">
    <location>
        <begin position="6"/>
        <end position="67"/>
    </location>
</feature>
<dbReference type="EMBL" id="PEVA01000049">
    <property type="protein sequence ID" value="PIV08724.1"/>
    <property type="molecule type" value="Genomic_DNA"/>
</dbReference>
<dbReference type="Gene3D" id="3.30.300.130">
    <property type="entry name" value="Fe-S cluster assembly (FSCA)"/>
    <property type="match status" value="1"/>
</dbReference>
<dbReference type="InterPro" id="IPR002744">
    <property type="entry name" value="MIP18-like"/>
</dbReference>
<keyword evidence="2" id="KW-0808">Transferase</keyword>
<comment type="caution">
    <text evidence="2">The sequence shown here is derived from an EMBL/GenBank/DDBJ whole genome shotgun (WGS) entry which is preliminary data.</text>
</comment>
<dbReference type="PANTHER" id="PTHR42831">
    <property type="entry name" value="FE-S PROTEIN MATURATION AUXILIARY FACTOR YITW"/>
    <property type="match status" value="1"/>
</dbReference>
<dbReference type="Proteomes" id="UP000230119">
    <property type="component" value="Unassembled WGS sequence"/>
</dbReference>
<dbReference type="AlphaFoldDB" id="A0A2M7BTB5"/>
<dbReference type="InterPro" id="IPR052339">
    <property type="entry name" value="Fe-S_Maturation_MIP18"/>
</dbReference>
<dbReference type="InterPro" id="IPR034904">
    <property type="entry name" value="FSCA_dom_sf"/>
</dbReference>
<accession>A0A2M7BTB5</accession>
<dbReference type="GO" id="GO:0008168">
    <property type="term" value="F:methyltransferase activity"/>
    <property type="evidence" value="ECO:0007669"/>
    <property type="project" value="UniProtKB-KW"/>
</dbReference>
<dbReference type="PANTHER" id="PTHR42831:SF1">
    <property type="entry name" value="FE-S PROTEIN MATURATION AUXILIARY FACTOR YITW"/>
    <property type="match status" value="1"/>
</dbReference>
<evidence type="ECO:0000313" key="3">
    <source>
        <dbReference type="Proteomes" id="UP000230119"/>
    </source>
</evidence>
<gene>
    <name evidence="2" type="ORF">COS52_01210</name>
</gene>